<evidence type="ECO:0008006" key="5">
    <source>
        <dbReference type="Google" id="ProtNLM"/>
    </source>
</evidence>
<gene>
    <name evidence="3" type="ORF">CVT26_015565</name>
</gene>
<feature type="region of interest" description="Disordered" evidence="2">
    <location>
        <begin position="1965"/>
        <end position="1984"/>
    </location>
</feature>
<dbReference type="STRING" id="231916.A0A409XYT2"/>
<dbReference type="SUPFAM" id="SSF57850">
    <property type="entry name" value="RING/U-box"/>
    <property type="match status" value="2"/>
</dbReference>
<evidence type="ECO:0000313" key="3">
    <source>
        <dbReference type="EMBL" id="PPQ95873.1"/>
    </source>
</evidence>
<feature type="compositionally biased region" description="Basic and acidic residues" evidence="2">
    <location>
        <begin position="2779"/>
        <end position="2790"/>
    </location>
</feature>
<dbReference type="InParanoid" id="A0A409XYT2"/>
<reference evidence="3 4" key="1">
    <citation type="journal article" date="2018" name="Evol. Lett.">
        <title>Horizontal gene cluster transfer increased hallucinogenic mushroom diversity.</title>
        <authorList>
            <person name="Reynolds H.T."/>
            <person name="Vijayakumar V."/>
            <person name="Gluck-Thaler E."/>
            <person name="Korotkin H.B."/>
            <person name="Matheny P.B."/>
            <person name="Slot J.C."/>
        </authorList>
    </citation>
    <scope>NUCLEOTIDE SEQUENCE [LARGE SCALE GENOMIC DNA]</scope>
    <source>
        <strain evidence="3 4">SRW20</strain>
    </source>
</reference>
<feature type="compositionally biased region" description="Polar residues" evidence="2">
    <location>
        <begin position="2409"/>
        <end position="2424"/>
    </location>
</feature>
<accession>A0A409XYT2</accession>
<feature type="coiled-coil region" evidence="1">
    <location>
        <begin position="2884"/>
        <end position="2911"/>
    </location>
</feature>
<feature type="region of interest" description="Disordered" evidence="2">
    <location>
        <begin position="948"/>
        <end position="985"/>
    </location>
</feature>
<proteinExistence type="predicted"/>
<feature type="compositionally biased region" description="Basic and acidic residues" evidence="2">
    <location>
        <begin position="1409"/>
        <end position="1418"/>
    </location>
</feature>
<keyword evidence="4" id="KW-1185">Reference proteome</keyword>
<keyword evidence="1" id="KW-0175">Coiled coil</keyword>
<feature type="compositionally biased region" description="Basic and acidic residues" evidence="2">
    <location>
        <begin position="2450"/>
        <end position="2462"/>
    </location>
</feature>
<evidence type="ECO:0000313" key="4">
    <source>
        <dbReference type="Proteomes" id="UP000284706"/>
    </source>
</evidence>
<protein>
    <recommendedName>
        <fullName evidence="5">EF-hand domain-containing protein</fullName>
    </recommendedName>
</protein>
<feature type="region of interest" description="Disordered" evidence="2">
    <location>
        <begin position="2525"/>
        <end position="2564"/>
    </location>
</feature>
<feature type="region of interest" description="Disordered" evidence="2">
    <location>
        <begin position="1390"/>
        <end position="1429"/>
    </location>
</feature>
<feature type="region of interest" description="Disordered" evidence="2">
    <location>
        <begin position="2480"/>
        <end position="2513"/>
    </location>
</feature>
<feature type="compositionally biased region" description="Basic and acidic residues" evidence="2">
    <location>
        <begin position="2953"/>
        <end position="2975"/>
    </location>
</feature>
<feature type="compositionally biased region" description="Polar residues" evidence="2">
    <location>
        <begin position="499"/>
        <end position="509"/>
    </location>
</feature>
<feature type="coiled-coil region" evidence="1">
    <location>
        <begin position="1316"/>
        <end position="1343"/>
    </location>
</feature>
<dbReference type="OrthoDB" id="2122982at2759"/>
<feature type="region of interest" description="Disordered" evidence="2">
    <location>
        <begin position="1211"/>
        <end position="1230"/>
    </location>
</feature>
<feature type="region of interest" description="Disordered" evidence="2">
    <location>
        <begin position="2945"/>
        <end position="3004"/>
    </location>
</feature>
<feature type="compositionally biased region" description="Basic residues" evidence="2">
    <location>
        <begin position="2791"/>
        <end position="2803"/>
    </location>
</feature>
<feature type="compositionally biased region" description="Polar residues" evidence="2">
    <location>
        <begin position="1390"/>
        <end position="1407"/>
    </location>
</feature>
<evidence type="ECO:0000256" key="2">
    <source>
        <dbReference type="SAM" id="MobiDB-lite"/>
    </source>
</evidence>
<feature type="region of interest" description="Disordered" evidence="2">
    <location>
        <begin position="2779"/>
        <end position="2804"/>
    </location>
</feature>
<feature type="compositionally biased region" description="Basic and acidic residues" evidence="2">
    <location>
        <begin position="2501"/>
        <end position="2513"/>
    </location>
</feature>
<feature type="region of interest" description="Disordered" evidence="2">
    <location>
        <begin position="499"/>
        <end position="530"/>
    </location>
</feature>
<dbReference type="EMBL" id="NHYE01001408">
    <property type="protein sequence ID" value="PPQ95873.1"/>
    <property type="molecule type" value="Genomic_DNA"/>
</dbReference>
<evidence type="ECO:0000256" key="1">
    <source>
        <dbReference type="SAM" id="Coils"/>
    </source>
</evidence>
<sequence length="3072" mass="346829">MSKLRAQSFLGHTIMSGLSITIDASQTTAVEIQPFPAPSSAVASSSLPAHATSKMSSRARVAEAAQERLWTELTSLYSDNRELESKATKSTSRDKDGSAGDDIASTLDSLLETFLNGADIVLNELSTLGNAHPVLAVAIFAFHEVIKLDIARRENNKKVLVVIMQMQSMMGPMFQLRDLDHNNMPPEKRAFHESRLKQLADLITQNIKECRSDISHFVNRKFMLKVVLAKGYERKFATHMEIFALRRSELQAIISEYLAVGMSSASVALADVGKKLDIVDEKLDKIVSRLFRNLDTQRERDVFKFMQLNGGPERCINDLDLLPKLISKAGEMAGTSAVYDQKGLEELQKQLREALAEDLDKVLEKHYSRFEKILQVQNNNLKSMSMSLEDQGVLMQVHATKLGKILDTVTTIMVMEEGKVQTRAVKLKDPVCPFPKSECDRYKYGLIGNSKSMGSNGELPLQQLRCFTDAHYPQNLTSSSVKAKVFVLTFRDHIRVDNSTAGTPTSTKATLPDDRAGSDLLQASGRDAGDKESDEWVMDYIDVAYVQPIVEAMDEDGSGFISVKEANSFALSRPKGLRYDLINSTLVIQLLRLFSLLHWIAYWAAGWHINLDNFKKEVYSLLLEIYELLPSIHVANRKLIDDYLDDNSLRRVEALLRSIKPLPDNGRKEPKLVEVANVVATSQLERLEKNLNEMGYSIESAADATTIGGSFRVETWILPLILLLIRRHLKIVQLARTVVLDTSEFDTHTASLSSVFAVFDKRMDNVQAKLRQLHSNVNAQFENFAYGMFLAAFKNTELNTSENSLLAFRSYEDYRRGSPPSISGQIPDSSFLSKPVGEAFEYDEVLQDVTTKEPEVHVCVPINGLWLTLTIDNESGWKDPYLFRLQPMGDRSFTANCQAYYKTFDVEVRVSEAAEGRPEVTFDMPHLSQTFKGLYDPDRDVIEGVFGNAPTKPAEQAQDTPGAAEAGEVRVQSEGQIPPSPDNEESQVWLGKFYMRRTPPDVFRFRSLLDGPGPVPCWSVWPIARKRWAFALEAVLYRVRLRIGSRKTTLAVLAERRKWLTYAQRWYLTDQDTWDRWSLYEPLTGTQWEEYKAMLWTMDPTIARLYEKLGLYFMRRGKWNVGWWYCDACSKTLSFTRYQCIVCMEDDLSHTIDLCDLCFNKPDVVHGAGNLTHLPSHSLLRSRRPVHNFEVKTLIAESRLTSERSKRIFRDQERKAKEAKEPKSKRALKGRTARKQIAVVESDENVVNVPMQICACCSKPVTPPCWVCTSCFPLTFICDDCDRKSFPVVLPGRNHSNVEHHLLRIHDSIEVKPVKTSDMERQLDQINTNISAMEEKFKSQLEEVKVVVEEVAKTMGVEEFEDNITELTNEDPLDITAHFAHAEKEIEGQNGTSVLEQETEESGNPSPKSGEEERDPSSKNHGKPSSQMDLMGRISLLETKVENMHRNSDAFGQRFDALEAKIDRQFEVLFAQMQRSPPTTTTMNGLSIIIDSVETTSIENPPFPVPFTPSSHELTSPRTATRTSFRTRTVEAAQERLWDELSSLYNANQQLKPDPTSKDKDGGVAEDIASKLDGLLDKFITGADAVLNELSLLGNMHPVLASMHISVPRTIRLLTHISLRNPVAIFAFHEVVKLDIARRENNKKVLVVIMQMQSMMGPMFQYVSLRNLNRDHMPQAERDFHESRLKELAECITRDIKACRSDISHFIDRKFMFKLVLAKGYEKKFATHMEIFALRRSELQSVISEYLAVGMSTANIAIAEVGQKLNVMDDKLEAIMTKLFRNLDTQREREVFKFMQQNGGPEKCVNDLDLLPKLISKAGEHNMPGSTAFYDQRALEVLQKQLREALAEDLDKVLEKHYSRFEKILQVQSNNLKSMSTYLEDQGVLMQVHATKLGKILDTVTTIMVMEEGKVQTKAVKLKDPEIQRVWNRMNLTSSSVKAKVFVLTFRDHIRSDNSAAVTPLATEAPLPGDQEAEGDVHQPSALDVPDKESDEWVLDYIDVAYVQPIVEAMDEDGSGFISVKEANSFALARPKGLSLLHWIAYWAAGWHMNLVNHKKEIYSLLLQMYELLPSVHVANRKWVDDYLDNRSLRRVEALLRSIKPLPDSGRKEPKLAEVANMVASSQLERLEKNLTEMGYSIESAADATAIGGSARIETWILPLVILLLRRHLKIIQLAKSIVLHSEEFNVHTTSLASIFMVFHERMANVEAKFRQLHSNVNAQFENFAHGMFLAAFKKTEMNISDNTLLTLKMDEYITSGTSVSGVVSDLSILAKSTGPLLGYEELDLPHIDTTPTDDACSSMWGDWSGAFITTEALRDGWKDPFVCAVRPSGDNSFAAQGETYFGTFEITNGKFADESEASSEGRIVVTFDIPQWSETYQGTYNQQRGTIEGFFWNKQEEVVEQGNDNDESANTTSPEVLQASATSDVEEMGVEDNNKLSPVAEQMRSEVTTAEKIENEKDREPPAPLQASCIETEALGQTFEPTENGTPDEAKPVTDGNGHGLEKGDSQDKTGDDIQIQTSISEVSELQAPEAAHESESQDQEPTATAANQEDDPEPEPAGSFYMTRCPPDTLRFRYLLDGPSPIPCWPKWPIARKRWAFAVEAVLYQTRLRMGSRKAFLQVLGERRKWLNYCQRYNLSDSNLWSRWDKYEPLTDAEWEEYRTMLSDSDPRFGRLNEKIGMYLTNRGKYSVGFWLCDACTKNLAFTRYLCIVCMEEDLSHSIDLCDNCFDKPDVVHGAGNFNHIPSHSLLRSRRFIHNFEMRSLMAESRLISERSKNIFRTQERNTKERKEHNTRKPPKGKASRKQLLEKSNDDISNDQGQICACCGEPVSLPCWVCVSCSPLTFICDACDRKSLPVTQGGRNHSRVEHLLLRIRDSVEVKPIKTSDTERQLDQINLNISALEDKVRIQLEESKEMKLMVNEVAKTIGVHEDDGSMISVGMLTDDEFDNSSDVEEPKEIEAAAEEKDDTDMAKDISEELESPTTKSGRLSGEEEKGPTSPSKIRGKSMTQMDLMARLALLETAVQSTQQNNQALDDKYTTLSMKIDALEVKIDKQFEALLAGIQQLLLPSSSR</sequence>
<feature type="region of interest" description="Disordered" evidence="2">
    <location>
        <begin position="2401"/>
        <end position="2465"/>
    </location>
</feature>
<organism evidence="3 4">
    <name type="scientific">Gymnopilus dilepis</name>
    <dbReference type="NCBI Taxonomy" id="231916"/>
    <lineage>
        <taxon>Eukaryota</taxon>
        <taxon>Fungi</taxon>
        <taxon>Dikarya</taxon>
        <taxon>Basidiomycota</taxon>
        <taxon>Agaricomycotina</taxon>
        <taxon>Agaricomycetes</taxon>
        <taxon>Agaricomycetidae</taxon>
        <taxon>Agaricales</taxon>
        <taxon>Agaricineae</taxon>
        <taxon>Hymenogastraceae</taxon>
        <taxon>Gymnopilus</taxon>
    </lineage>
</organism>
<feature type="compositionally biased region" description="Basic and acidic residues" evidence="2">
    <location>
        <begin position="1211"/>
        <end position="1224"/>
    </location>
</feature>
<dbReference type="Proteomes" id="UP000284706">
    <property type="component" value="Unassembled WGS sequence"/>
</dbReference>
<name>A0A409XYT2_9AGAR</name>
<comment type="caution">
    <text evidence="3">The sequence shown here is derived from an EMBL/GenBank/DDBJ whole genome shotgun (WGS) entry which is preliminary data.</text>
</comment>